<evidence type="ECO:0000313" key="3">
    <source>
        <dbReference type="EMBL" id="AZT90132.1"/>
    </source>
</evidence>
<dbReference type="SUPFAM" id="SSF53218">
    <property type="entry name" value="Molybdenum cofactor biosynthesis proteins"/>
    <property type="match status" value="1"/>
</dbReference>
<name>A0A3T0D5B4_9FIRM</name>
<proteinExistence type="inferred from homology"/>
<dbReference type="RefSeq" id="WP_127351634.1">
    <property type="nucleotide sequence ID" value="NZ_CP034791.1"/>
</dbReference>
<dbReference type="NCBIfam" id="TIGR00199">
    <property type="entry name" value="PncC_domain"/>
    <property type="match status" value="1"/>
</dbReference>
<evidence type="ECO:0000256" key="1">
    <source>
        <dbReference type="HAMAP-Rule" id="MF_00226"/>
    </source>
</evidence>
<dbReference type="InterPro" id="IPR036425">
    <property type="entry name" value="MoaB/Mog-like_dom_sf"/>
</dbReference>
<dbReference type="InterPro" id="IPR036653">
    <property type="entry name" value="CinA-like_C"/>
</dbReference>
<accession>A0A3T0D5B4</accession>
<dbReference type="NCBIfam" id="TIGR00200">
    <property type="entry name" value="cinA_nterm"/>
    <property type="match status" value="1"/>
</dbReference>
<dbReference type="CDD" id="cd00885">
    <property type="entry name" value="cinA"/>
    <property type="match status" value="1"/>
</dbReference>
<dbReference type="Proteomes" id="UP000282930">
    <property type="component" value="Chromosome"/>
</dbReference>
<dbReference type="InterPro" id="IPR001453">
    <property type="entry name" value="MoaB/Mog_dom"/>
</dbReference>
<comment type="similarity">
    <text evidence="1">Belongs to the CinA family.</text>
</comment>
<dbReference type="Gene3D" id="3.30.70.2860">
    <property type="match status" value="1"/>
</dbReference>
<gene>
    <name evidence="1" type="primary">cinA</name>
    <name evidence="3" type="ORF">ELD05_05440</name>
</gene>
<dbReference type="PANTHER" id="PTHR13939:SF0">
    <property type="entry name" value="NMN AMIDOHYDROLASE-LIKE PROTEIN YFAY"/>
    <property type="match status" value="1"/>
</dbReference>
<feature type="domain" description="MoaB/Mog" evidence="2">
    <location>
        <begin position="4"/>
        <end position="170"/>
    </location>
</feature>
<dbReference type="AlphaFoldDB" id="A0A3T0D5B4"/>
<dbReference type="KEGG" id="ccha:ELD05_05440"/>
<organism evidence="3 4">
    <name type="scientific">Caldicellulosiruptor changbaiensis</name>
    <dbReference type="NCBI Taxonomy" id="1222016"/>
    <lineage>
        <taxon>Bacteria</taxon>
        <taxon>Bacillati</taxon>
        <taxon>Bacillota</taxon>
        <taxon>Bacillota incertae sedis</taxon>
        <taxon>Caldicellulosiruptorales</taxon>
        <taxon>Caldicellulosiruptoraceae</taxon>
        <taxon>Caldicellulosiruptor</taxon>
    </lineage>
</organism>
<reference evidence="3 4" key="1">
    <citation type="submission" date="2018-12" db="EMBL/GenBank/DDBJ databases">
        <title>Genome sequence from the cellulolytic species, Caldicellulosiruptor changbaiensis.</title>
        <authorList>
            <person name="Blumer-Schuette S.E."/>
            <person name="Mendoza C."/>
        </authorList>
    </citation>
    <scope>NUCLEOTIDE SEQUENCE [LARGE SCALE GENOMIC DNA]</scope>
    <source>
        <strain evidence="3 4">CBS-Z</strain>
    </source>
</reference>
<dbReference type="HAMAP" id="MF_00226_B">
    <property type="entry name" value="CinA_B"/>
    <property type="match status" value="1"/>
</dbReference>
<dbReference type="SMART" id="SM00852">
    <property type="entry name" value="MoCF_biosynth"/>
    <property type="match status" value="1"/>
</dbReference>
<dbReference type="InterPro" id="IPR050101">
    <property type="entry name" value="CinA"/>
</dbReference>
<evidence type="ECO:0000313" key="4">
    <source>
        <dbReference type="Proteomes" id="UP000282930"/>
    </source>
</evidence>
<protein>
    <recommendedName>
        <fullName evidence="1">Putative competence-damage inducible protein</fullName>
    </recommendedName>
</protein>
<dbReference type="NCBIfam" id="NF001813">
    <property type="entry name" value="PRK00549.1"/>
    <property type="match status" value="1"/>
</dbReference>
<dbReference type="NCBIfam" id="TIGR00177">
    <property type="entry name" value="molyb_syn"/>
    <property type="match status" value="1"/>
</dbReference>
<dbReference type="Gene3D" id="3.40.980.10">
    <property type="entry name" value="MoaB/Mog-like domain"/>
    <property type="match status" value="1"/>
</dbReference>
<dbReference type="PIRSF" id="PIRSF006728">
    <property type="entry name" value="CinA"/>
    <property type="match status" value="1"/>
</dbReference>
<keyword evidence="4" id="KW-1185">Reference proteome</keyword>
<dbReference type="Pfam" id="PF18146">
    <property type="entry name" value="CinA_KH"/>
    <property type="match status" value="1"/>
</dbReference>
<evidence type="ECO:0000259" key="2">
    <source>
        <dbReference type="SMART" id="SM00852"/>
    </source>
</evidence>
<dbReference type="Pfam" id="PF00994">
    <property type="entry name" value="MoCF_biosynth"/>
    <property type="match status" value="1"/>
</dbReference>
<dbReference type="Gene3D" id="3.90.950.20">
    <property type="entry name" value="CinA-like"/>
    <property type="match status" value="1"/>
</dbReference>
<dbReference type="EMBL" id="CP034791">
    <property type="protein sequence ID" value="AZT90132.1"/>
    <property type="molecule type" value="Genomic_DNA"/>
</dbReference>
<dbReference type="InterPro" id="IPR008135">
    <property type="entry name" value="Competence-induced_CinA"/>
</dbReference>
<dbReference type="Pfam" id="PF02464">
    <property type="entry name" value="CinA"/>
    <property type="match status" value="1"/>
</dbReference>
<dbReference type="InterPro" id="IPR041424">
    <property type="entry name" value="CinA_KH"/>
</dbReference>
<dbReference type="SUPFAM" id="SSF142433">
    <property type="entry name" value="CinA-like"/>
    <property type="match status" value="1"/>
</dbReference>
<dbReference type="InterPro" id="IPR008136">
    <property type="entry name" value="CinA_C"/>
</dbReference>
<dbReference type="PANTHER" id="PTHR13939">
    <property type="entry name" value="NICOTINAMIDE-NUCLEOTIDE AMIDOHYDROLASE PNCC"/>
    <property type="match status" value="1"/>
</dbReference>
<sequence length="411" mass="45358">MMAEIICVGTELLLGQIVNTNAQYLSQRLASLGIDLYFQTTVGDNLNRLKSAIDIALKRSDILIFTGGLGPTSDDITKEAVCEYFGKKLILNQEVLNKIEEYFKHRGVKMPEINKKQAYVPKDSIILENRHGTAPGLIIEKDGKIAILLPGPPFEMQPMFEEYVVPYLEKFSKEKIYSRVLKFIGIGESSIEERLSELIHNQSDPSLALYAKPFEVELRISTKKSNGALAKDILDQMESKIRALLGEYIYGIDNQTLEEVVVEMLLQKGLKVSVAESCTGGLICNKITNVPGASNVFDRGFITYSNEAKVKELGVSEETLKNFGAVSHEVAKQMAQGALKNSLADIAISTTGIAGPTGATKTKPVGLVYIGVATKNYIDSFEFRFSGDRLRIKETASKAALDILRKTIINY</sequence>